<organism evidence="1">
    <name type="scientific">freshwater metagenome</name>
    <dbReference type="NCBI Taxonomy" id="449393"/>
    <lineage>
        <taxon>unclassified sequences</taxon>
        <taxon>metagenomes</taxon>
        <taxon>ecological metagenomes</taxon>
    </lineage>
</organism>
<proteinExistence type="predicted"/>
<dbReference type="EMBL" id="CAEZUI010000103">
    <property type="protein sequence ID" value="CAB4600429.1"/>
    <property type="molecule type" value="Genomic_DNA"/>
</dbReference>
<reference evidence="1" key="1">
    <citation type="submission" date="2020-05" db="EMBL/GenBank/DDBJ databases">
        <authorList>
            <person name="Chiriac C."/>
            <person name="Salcher M."/>
            <person name="Ghai R."/>
            <person name="Kavagutti S V."/>
        </authorList>
    </citation>
    <scope>NUCLEOTIDE SEQUENCE</scope>
</reference>
<gene>
    <name evidence="1" type="ORF">UFOPK1807_00793</name>
</gene>
<evidence type="ECO:0000313" key="1">
    <source>
        <dbReference type="EMBL" id="CAB4600429.1"/>
    </source>
</evidence>
<protein>
    <submittedName>
        <fullName evidence="1">Unannotated protein</fullName>
    </submittedName>
</protein>
<name>A0A6J6GKN1_9ZZZZ</name>
<dbReference type="AlphaFoldDB" id="A0A6J6GKN1"/>
<accession>A0A6J6GKN1</accession>
<sequence length="59" mass="5907">MVVAPTVIAVGALAGDALHASMLSLPAAATTVIPALVSFRIASLRIVEADPPILKLTTA</sequence>